<evidence type="ECO:0000256" key="14">
    <source>
        <dbReference type="ARBA" id="ARBA00023132"/>
    </source>
</evidence>
<dbReference type="InterPro" id="IPR036322">
    <property type="entry name" value="WD40_repeat_dom_sf"/>
</dbReference>
<evidence type="ECO:0000256" key="1">
    <source>
        <dbReference type="ARBA" id="ARBA00004567"/>
    </source>
</evidence>
<dbReference type="EMBL" id="JAPTSV010000006">
    <property type="protein sequence ID" value="KAJ1526762.1"/>
    <property type="molecule type" value="Genomic_DNA"/>
</dbReference>
<comment type="caution">
    <text evidence="23">The sequence shown here is derived from an EMBL/GenBank/DDBJ whole genome shotgun (WGS) entry which is preliminary data.</text>
</comment>
<evidence type="ECO:0000256" key="15">
    <source>
        <dbReference type="ARBA" id="ARBA00023242"/>
    </source>
</evidence>
<keyword evidence="7" id="KW-0677">Repeat</keyword>
<evidence type="ECO:0000256" key="13">
    <source>
        <dbReference type="ARBA" id="ARBA00023010"/>
    </source>
</evidence>
<evidence type="ECO:0000256" key="17">
    <source>
        <dbReference type="ARBA" id="ARBA00023328"/>
    </source>
</evidence>
<keyword evidence="8" id="KW-0498">Mitosis</keyword>
<keyword evidence="9" id="KW-0509">mRNA transport</keyword>
<keyword evidence="10" id="KW-0159">Chromosome partition</keyword>
<keyword evidence="11" id="KW-0995">Kinetochore</keyword>
<evidence type="ECO:0000256" key="6">
    <source>
        <dbReference type="ARBA" id="ARBA00022618"/>
    </source>
</evidence>
<evidence type="ECO:0000256" key="10">
    <source>
        <dbReference type="ARBA" id="ARBA00022829"/>
    </source>
</evidence>
<name>A0AAV7XSP7_9NEOP</name>
<dbReference type="InterPro" id="IPR015943">
    <property type="entry name" value="WD40/YVTN_repeat-like_dom_sf"/>
</dbReference>
<dbReference type="AlphaFoldDB" id="A0AAV7XSP7"/>
<evidence type="ECO:0000256" key="12">
    <source>
        <dbReference type="ARBA" id="ARBA00022927"/>
    </source>
</evidence>
<keyword evidence="3" id="KW-0813">Transport</keyword>
<dbReference type="Pfam" id="PF00400">
    <property type="entry name" value="WD40"/>
    <property type="match status" value="1"/>
</dbReference>
<evidence type="ECO:0000256" key="22">
    <source>
        <dbReference type="PROSITE-ProRule" id="PRU00221"/>
    </source>
</evidence>
<evidence type="ECO:0000256" key="19">
    <source>
        <dbReference type="ARBA" id="ARBA00062724"/>
    </source>
</evidence>
<keyword evidence="5 22" id="KW-0853">WD repeat</keyword>
<evidence type="ECO:0000256" key="11">
    <source>
        <dbReference type="ARBA" id="ARBA00022838"/>
    </source>
</evidence>
<sequence>MVRNQSFLSQTLPNTSTDSKKFVLSFPSQIFQAEFSPYEWSQNLICIALKDKVIVGSLTILEEDENNQESVEFNIIHEFCHKSRIHSIAWSPDASVNVLPKLLSFYTADSEFNVCHFDSTKNENSFSKVLGSHSDYVNALACDPEQNYLASTSDDHTCKLWPLKERGEVILFYLTSPGMSVSWHRQEPSKLLVAEKCGLIHMYNIETQRAILSLDAAQVPLMAADWSPSNCSRVGCVAAGDLIIRDVTAPSSPVETRPIHMEGGQCMRFSPTSENHVATIGQNDHQLKVSHVGSSQPILTATLQVSGGLSWHHRLPLVCAGSDRKLIIFRVLTK</sequence>
<evidence type="ECO:0000256" key="4">
    <source>
        <dbReference type="ARBA" id="ARBA00022454"/>
    </source>
</evidence>
<dbReference type="InterPro" id="IPR001680">
    <property type="entry name" value="WD40_rpt"/>
</dbReference>
<dbReference type="PANTHER" id="PTHR22806:SF0">
    <property type="entry name" value="NUCLEOPORIN NUP37"/>
    <property type="match status" value="1"/>
</dbReference>
<dbReference type="Proteomes" id="UP001075354">
    <property type="component" value="Chromosome 6"/>
</dbReference>
<keyword evidence="4" id="KW-0158">Chromosome</keyword>
<evidence type="ECO:0000256" key="2">
    <source>
        <dbReference type="ARBA" id="ARBA00004629"/>
    </source>
</evidence>
<protein>
    <recommendedName>
        <fullName evidence="20">Nucleoporin Nup37</fullName>
    </recommendedName>
    <alternativeName>
        <fullName evidence="21">Nup107-160 subcomplex subunit Nup37</fullName>
    </alternativeName>
</protein>
<keyword evidence="12" id="KW-0653">Protein transport</keyword>
<dbReference type="PANTHER" id="PTHR22806">
    <property type="entry name" value="NUCLEOPORIN NUP37 P37 -RELATED"/>
    <property type="match status" value="1"/>
</dbReference>
<gene>
    <name evidence="23" type="ORF">ONE63_008337</name>
</gene>
<evidence type="ECO:0000256" key="8">
    <source>
        <dbReference type="ARBA" id="ARBA00022776"/>
    </source>
</evidence>
<keyword evidence="14" id="KW-0906">Nuclear pore complex</keyword>
<comment type="subunit">
    <text evidence="19">Component of the Nup107-160 subcomplex of the nuclear pore complex (NPC). The Nup107-160 subcomplex includes NUP160, NUP133, NUP107, NUP98, NUP85, NUP43, NUP37, SEH1 and SEC13.</text>
</comment>
<keyword evidence="6" id="KW-0132">Cell division</keyword>
<reference evidence="23" key="1">
    <citation type="submission" date="2022-12" db="EMBL/GenBank/DDBJ databases">
        <title>Chromosome-level genome assembly of the bean flower thrips Megalurothrips usitatus.</title>
        <authorList>
            <person name="Ma L."/>
            <person name="Liu Q."/>
            <person name="Li H."/>
            <person name="Cai W."/>
        </authorList>
    </citation>
    <scope>NUCLEOTIDE SEQUENCE</scope>
    <source>
        <strain evidence="23">Cailab_2022a</strain>
    </source>
</reference>
<dbReference type="GO" id="GO:0000776">
    <property type="term" value="C:kinetochore"/>
    <property type="evidence" value="ECO:0007669"/>
    <property type="project" value="UniProtKB-KW"/>
</dbReference>
<feature type="repeat" description="WD" evidence="22">
    <location>
        <begin position="130"/>
        <end position="171"/>
    </location>
</feature>
<dbReference type="GO" id="GO:0031080">
    <property type="term" value="C:nuclear pore outer ring"/>
    <property type="evidence" value="ECO:0007669"/>
    <property type="project" value="InterPro"/>
</dbReference>
<evidence type="ECO:0000313" key="24">
    <source>
        <dbReference type="Proteomes" id="UP001075354"/>
    </source>
</evidence>
<evidence type="ECO:0000256" key="3">
    <source>
        <dbReference type="ARBA" id="ARBA00022448"/>
    </source>
</evidence>
<dbReference type="PROSITE" id="PS50294">
    <property type="entry name" value="WD_REPEATS_REGION"/>
    <property type="match status" value="1"/>
</dbReference>
<keyword evidence="17" id="KW-0137">Centromere</keyword>
<evidence type="ECO:0000256" key="7">
    <source>
        <dbReference type="ARBA" id="ARBA00022737"/>
    </source>
</evidence>
<dbReference type="InterPro" id="IPR037626">
    <property type="entry name" value="NUP37"/>
</dbReference>
<proteinExistence type="predicted"/>
<dbReference type="FunFam" id="2.130.10.10:FF:000168">
    <property type="entry name" value="Nucleoporin Nup37"/>
    <property type="match status" value="1"/>
</dbReference>
<dbReference type="SUPFAM" id="SSF50978">
    <property type="entry name" value="WD40 repeat-like"/>
    <property type="match status" value="1"/>
</dbReference>
<dbReference type="GO" id="GO:0015031">
    <property type="term" value="P:protein transport"/>
    <property type="evidence" value="ECO:0007669"/>
    <property type="project" value="UniProtKB-KW"/>
</dbReference>
<keyword evidence="24" id="KW-1185">Reference proteome</keyword>
<comment type="function">
    <text evidence="18">Component of the Nup107-160 subcomplex of the nuclear pore complex (NPC). The Nup107-160 subcomplex is required for the assembly of a functional NPC. The Nup107-160 subcomplex is also required for normal kinetochore microtubule attachment, mitotic progression and chromosome segregation.</text>
</comment>
<organism evidence="23 24">
    <name type="scientific">Megalurothrips usitatus</name>
    <name type="common">bean blossom thrips</name>
    <dbReference type="NCBI Taxonomy" id="439358"/>
    <lineage>
        <taxon>Eukaryota</taxon>
        <taxon>Metazoa</taxon>
        <taxon>Ecdysozoa</taxon>
        <taxon>Arthropoda</taxon>
        <taxon>Hexapoda</taxon>
        <taxon>Insecta</taxon>
        <taxon>Pterygota</taxon>
        <taxon>Neoptera</taxon>
        <taxon>Paraneoptera</taxon>
        <taxon>Thysanoptera</taxon>
        <taxon>Terebrantia</taxon>
        <taxon>Thripoidea</taxon>
        <taxon>Thripidae</taxon>
        <taxon>Megalurothrips</taxon>
    </lineage>
</organism>
<dbReference type="GO" id="GO:0007059">
    <property type="term" value="P:chromosome segregation"/>
    <property type="evidence" value="ECO:0007669"/>
    <property type="project" value="UniProtKB-KW"/>
</dbReference>
<comment type="subcellular location">
    <subcellularLocation>
        <location evidence="2">Chromosome</location>
        <location evidence="2">Centromere</location>
        <location evidence="2">Kinetochore</location>
    </subcellularLocation>
    <subcellularLocation>
        <location evidence="1">Nucleus</location>
        <location evidence="1">Nuclear pore complex</location>
    </subcellularLocation>
</comment>
<dbReference type="Gene3D" id="2.130.10.10">
    <property type="entry name" value="YVTN repeat-like/Quinoprotein amine dehydrogenase"/>
    <property type="match status" value="1"/>
</dbReference>
<accession>A0AAV7XSP7</accession>
<evidence type="ECO:0000256" key="21">
    <source>
        <dbReference type="ARBA" id="ARBA00076652"/>
    </source>
</evidence>
<dbReference type="PROSITE" id="PS50082">
    <property type="entry name" value="WD_REPEATS_2"/>
    <property type="match status" value="1"/>
</dbReference>
<keyword evidence="16" id="KW-0131">Cell cycle</keyword>
<dbReference type="GO" id="GO:0051028">
    <property type="term" value="P:mRNA transport"/>
    <property type="evidence" value="ECO:0007669"/>
    <property type="project" value="UniProtKB-KW"/>
</dbReference>
<evidence type="ECO:0000256" key="5">
    <source>
        <dbReference type="ARBA" id="ARBA00022574"/>
    </source>
</evidence>
<evidence type="ECO:0000256" key="20">
    <source>
        <dbReference type="ARBA" id="ARBA00068271"/>
    </source>
</evidence>
<evidence type="ECO:0000313" key="23">
    <source>
        <dbReference type="EMBL" id="KAJ1526762.1"/>
    </source>
</evidence>
<keyword evidence="15" id="KW-0539">Nucleus</keyword>
<evidence type="ECO:0000256" key="9">
    <source>
        <dbReference type="ARBA" id="ARBA00022816"/>
    </source>
</evidence>
<dbReference type="SMART" id="SM00320">
    <property type="entry name" value="WD40"/>
    <property type="match status" value="5"/>
</dbReference>
<keyword evidence="13" id="KW-0811">Translocation</keyword>
<evidence type="ECO:0000256" key="16">
    <source>
        <dbReference type="ARBA" id="ARBA00023306"/>
    </source>
</evidence>
<dbReference type="GO" id="GO:0051301">
    <property type="term" value="P:cell division"/>
    <property type="evidence" value="ECO:0007669"/>
    <property type="project" value="UniProtKB-KW"/>
</dbReference>
<evidence type="ECO:0000256" key="18">
    <source>
        <dbReference type="ARBA" id="ARBA00053706"/>
    </source>
</evidence>